<proteinExistence type="inferred from homology"/>
<comment type="catalytic activity">
    <reaction evidence="12">
        <text>K(+)(in) + H(+)(in) = K(+)(out) + H(+)(out)</text>
        <dbReference type="Rhea" id="RHEA:28490"/>
        <dbReference type="ChEBI" id="CHEBI:15378"/>
        <dbReference type="ChEBI" id="CHEBI:29103"/>
    </reaction>
</comment>
<dbReference type="GO" id="GO:0005886">
    <property type="term" value="C:plasma membrane"/>
    <property type="evidence" value="ECO:0007669"/>
    <property type="project" value="UniProtKB-SubCell"/>
</dbReference>
<dbReference type="KEGG" id="wgl:WIGMOR_0675"/>
<dbReference type="Pfam" id="PF02705">
    <property type="entry name" value="K_trans"/>
    <property type="match status" value="1"/>
</dbReference>
<keyword evidence="7 12" id="KW-0769">Symport</keyword>
<feature type="transmembrane region" description="Helical" evidence="12">
    <location>
        <begin position="98"/>
        <end position="119"/>
    </location>
</feature>
<dbReference type="eggNOG" id="COG3158">
    <property type="taxonomic scope" value="Bacteria"/>
</dbReference>
<dbReference type="AlphaFoldDB" id="H6Q5J4"/>
<comment type="function">
    <text evidence="12">Responsible for the low-affinity transport of potassium into the cell. Likely operates as a K(+):H(+) symporter.</text>
</comment>
<keyword evidence="16" id="KW-1185">Reference proteome</keyword>
<feature type="transmembrane region" description="Helical" evidence="12">
    <location>
        <begin position="246"/>
        <end position="267"/>
    </location>
</feature>
<evidence type="ECO:0000256" key="2">
    <source>
        <dbReference type="ARBA" id="ARBA00007019"/>
    </source>
</evidence>
<dbReference type="PANTHER" id="PTHR30540:SF79">
    <property type="entry name" value="LOW AFFINITY POTASSIUM TRANSPORT SYSTEM PROTEIN KUP"/>
    <property type="match status" value="1"/>
</dbReference>
<evidence type="ECO:0000256" key="12">
    <source>
        <dbReference type="HAMAP-Rule" id="MF_01522"/>
    </source>
</evidence>
<dbReference type="HAMAP" id="MF_01522">
    <property type="entry name" value="Kup"/>
    <property type="match status" value="1"/>
</dbReference>
<feature type="transmembrane region" description="Helical" evidence="12">
    <location>
        <begin position="397"/>
        <end position="416"/>
    </location>
</feature>
<dbReference type="HOGENOM" id="CLU_008142_4_2_6"/>
<dbReference type="InterPro" id="IPR023051">
    <property type="entry name" value="Kup"/>
</dbReference>
<keyword evidence="4 12" id="KW-1003">Cell membrane</keyword>
<feature type="transmembrane region" description="Helical" evidence="12">
    <location>
        <begin position="336"/>
        <end position="357"/>
    </location>
</feature>
<dbReference type="Proteomes" id="UP000009061">
    <property type="component" value="Chromosome"/>
</dbReference>
<sequence>MKKYNIKLFLSKIFLTISIVYGEIAISPIYVLKEIFCFNLGLKIEKLEVFGILSLIFWSLIIIYFVKYLIFVISINNNGEGGILTLMLLSGQKSKPRSTLIIVIFGLLGFSLMYGDIIIVPTISIVSVIEILDTYTIKINKFILPLSITVLTCIFFAQRKIEKDYSKIFSLIITVWFILIGAVGVRGIGMYPEILHALNPKYLVNFVLIYKKFTFFTFGIIVLLISSAEILYINLGRFQHQTIQKFWLFFIFPALMLNYFGQGAVLLLKPDILINPFLFLIPKIIRIPVIIISFIISILSVQMIIVSVFSLIRQAVRLGYLPPMRIIYTSEESRQVYIPCINWLLYISIIIMIINFQNVHNLLLMYGMGMINVMILTTSFAYFFFNKNFKRYKIFKNFIFFFILILECTIFSLMFLKIKYGGWISILLGLFLFIIMITWKSERFNLLQKIYENSGSLKSFIESLNKISFARVEGTSVFMSKVENMIPLTLLHNINHNKVLHKRVIFLTIKTEDSPFSNYTSRVYVECLSNNFWKVIARYGFKEKPDIKEVFHFCELSGLSCQIMDSSFFLSYELLILDKRPWYLVLRAKLFMLLSRNSSEIFDKYGIPSDRIIALGMQIKI</sequence>
<dbReference type="GO" id="GO:0015079">
    <property type="term" value="F:potassium ion transmembrane transporter activity"/>
    <property type="evidence" value="ECO:0007669"/>
    <property type="project" value="UniProtKB-UniRule"/>
</dbReference>
<evidence type="ECO:0000256" key="11">
    <source>
        <dbReference type="ARBA" id="ARBA00023136"/>
    </source>
</evidence>
<organism evidence="15 16">
    <name type="scientific">Wigglesworthia glossinidia endosymbiont of Glossina morsitans morsitans</name>
    <name type="common">Yale colony</name>
    <dbReference type="NCBI Taxonomy" id="1142511"/>
    <lineage>
        <taxon>Bacteria</taxon>
        <taxon>Pseudomonadati</taxon>
        <taxon>Pseudomonadota</taxon>
        <taxon>Gammaproteobacteria</taxon>
        <taxon>Enterobacterales</taxon>
        <taxon>Erwiniaceae</taxon>
        <taxon>Wigglesworthia</taxon>
    </lineage>
</organism>
<evidence type="ECO:0000256" key="1">
    <source>
        <dbReference type="ARBA" id="ARBA00004141"/>
    </source>
</evidence>
<gene>
    <name evidence="15" type="primary">trkD</name>
    <name evidence="12 15" type="synonym">kup</name>
    <name evidence="15" type="ORF">WIGMOR_0675</name>
</gene>
<keyword evidence="8 12" id="KW-0630">Potassium</keyword>
<evidence type="ECO:0000256" key="8">
    <source>
        <dbReference type="ARBA" id="ARBA00022958"/>
    </source>
</evidence>
<evidence type="ECO:0000256" key="10">
    <source>
        <dbReference type="ARBA" id="ARBA00023065"/>
    </source>
</evidence>
<evidence type="ECO:0000313" key="16">
    <source>
        <dbReference type="Proteomes" id="UP000009061"/>
    </source>
</evidence>
<feature type="transmembrane region" description="Helical" evidence="12">
    <location>
        <begin position="139"/>
        <end position="157"/>
    </location>
</feature>
<evidence type="ECO:0000256" key="3">
    <source>
        <dbReference type="ARBA" id="ARBA00022448"/>
    </source>
</evidence>
<evidence type="ECO:0000256" key="9">
    <source>
        <dbReference type="ARBA" id="ARBA00022989"/>
    </source>
</evidence>
<evidence type="ECO:0000256" key="4">
    <source>
        <dbReference type="ARBA" id="ARBA00022475"/>
    </source>
</evidence>
<evidence type="ECO:0000259" key="14">
    <source>
        <dbReference type="Pfam" id="PF22776"/>
    </source>
</evidence>
<dbReference type="RefSeq" id="WP_014354415.1">
    <property type="nucleotide sequence ID" value="NC_016893.1"/>
</dbReference>
<keyword evidence="10 12" id="KW-0406">Ion transport</keyword>
<feature type="transmembrane region" description="Helical" evidence="12">
    <location>
        <begin position="209"/>
        <end position="234"/>
    </location>
</feature>
<feature type="transmembrane region" description="Helical" evidence="12">
    <location>
        <begin position="12"/>
        <end position="32"/>
    </location>
</feature>
<dbReference type="InterPro" id="IPR053951">
    <property type="entry name" value="K_trans_N"/>
</dbReference>
<name>H6Q5J4_WIGGL</name>
<feature type="transmembrane region" description="Helical" evidence="12">
    <location>
        <begin position="422"/>
        <end position="439"/>
    </location>
</feature>
<evidence type="ECO:0000256" key="5">
    <source>
        <dbReference type="ARBA" id="ARBA00022538"/>
    </source>
</evidence>
<dbReference type="PANTHER" id="PTHR30540">
    <property type="entry name" value="OSMOTIC STRESS POTASSIUM TRANSPORTER"/>
    <property type="match status" value="1"/>
</dbReference>
<keyword evidence="9 12" id="KW-1133">Transmembrane helix</keyword>
<comment type="subcellular location">
    <subcellularLocation>
        <location evidence="12">Cell membrane</location>
        <topology evidence="12">Multi-pass membrane protein</topology>
    </subcellularLocation>
    <subcellularLocation>
        <location evidence="1">Membrane</location>
        <topology evidence="1">Multi-pass membrane protein</topology>
    </subcellularLocation>
</comment>
<feature type="transmembrane region" description="Helical" evidence="12">
    <location>
        <begin position="52"/>
        <end position="77"/>
    </location>
</feature>
<dbReference type="OrthoDB" id="9805577at2"/>
<accession>H6Q5J4</accession>
<feature type="transmembrane region" description="Helical" evidence="12">
    <location>
        <begin position="169"/>
        <end position="189"/>
    </location>
</feature>
<keyword evidence="11 12" id="KW-0472">Membrane</keyword>
<keyword evidence="6 12" id="KW-0812">Transmembrane</keyword>
<dbReference type="GO" id="GO:0015293">
    <property type="term" value="F:symporter activity"/>
    <property type="evidence" value="ECO:0007669"/>
    <property type="project" value="UniProtKB-UniRule"/>
</dbReference>
<dbReference type="InterPro" id="IPR003855">
    <property type="entry name" value="K+_transporter"/>
</dbReference>
<dbReference type="EMBL" id="CP003315">
    <property type="protein sequence ID" value="AFA41477.1"/>
    <property type="molecule type" value="Genomic_DNA"/>
</dbReference>
<keyword evidence="5 12" id="KW-0633">Potassium transport</keyword>
<feature type="transmembrane region" description="Helical" evidence="12">
    <location>
        <begin position="287"/>
        <end position="316"/>
    </location>
</feature>
<comment type="similarity">
    <text evidence="2 12">Belongs to the HAK/KUP transporter (TC 2.A.72) family.</text>
</comment>
<reference evidence="15 16" key="1">
    <citation type="journal article" date="2012" name="MBio">
        <title>Insight into the transmission biology and species-specific functional capabilities of tsetse (Diptera: glossinidae) obligate symbiont wigglesworthia.</title>
        <authorList>
            <person name="Rio R.V."/>
            <person name="Symula R.E."/>
            <person name="Wang J."/>
            <person name="Lohs C."/>
            <person name="Wu Y.N."/>
            <person name="Snyder A.K."/>
            <person name="Bjornson R.D."/>
            <person name="Oshima K."/>
            <person name="Biehl B.S."/>
            <person name="Perna N.T."/>
            <person name="Hattori M."/>
            <person name="Aksoy S."/>
        </authorList>
    </citation>
    <scope>NUCLEOTIDE SEQUENCE [LARGE SCALE GENOMIC DNA]</scope>
    <source>
        <strain evidence="15">WGM</strain>
    </source>
</reference>
<feature type="transmembrane region" description="Helical" evidence="12">
    <location>
        <begin position="363"/>
        <end position="385"/>
    </location>
</feature>
<keyword evidence="3 12" id="KW-0813">Transport</keyword>
<evidence type="ECO:0000256" key="7">
    <source>
        <dbReference type="ARBA" id="ARBA00022847"/>
    </source>
</evidence>
<feature type="domain" description="K+ potassium transporter C-terminal" evidence="14">
    <location>
        <begin position="474"/>
        <end position="621"/>
    </location>
</feature>
<protein>
    <recommendedName>
        <fullName evidence="12">Low affinity potassium transport system protein Kup</fullName>
    </recommendedName>
    <alternativeName>
        <fullName evidence="12">Kup system potassium uptake protein</fullName>
    </alternativeName>
</protein>
<evidence type="ECO:0000313" key="15">
    <source>
        <dbReference type="EMBL" id="AFA41477.1"/>
    </source>
</evidence>
<dbReference type="Pfam" id="PF22776">
    <property type="entry name" value="K_trans_C"/>
    <property type="match status" value="1"/>
</dbReference>
<evidence type="ECO:0000256" key="6">
    <source>
        <dbReference type="ARBA" id="ARBA00022692"/>
    </source>
</evidence>
<feature type="domain" description="K+ potassium transporter integral membrane" evidence="13">
    <location>
        <begin position="14"/>
        <end position="462"/>
    </location>
</feature>
<dbReference type="InterPro" id="IPR053952">
    <property type="entry name" value="K_trans_C"/>
</dbReference>
<evidence type="ECO:0000259" key="13">
    <source>
        <dbReference type="Pfam" id="PF02705"/>
    </source>
</evidence>